<dbReference type="Pfam" id="PF00128">
    <property type="entry name" value="Alpha-amylase"/>
    <property type="match status" value="1"/>
</dbReference>
<dbReference type="EMBL" id="CP089984">
    <property type="protein sequence ID" value="WXB12055.1"/>
    <property type="molecule type" value="Genomic_DNA"/>
</dbReference>
<dbReference type="InterPro" id="IPR006047">
    <property type="entry name" value="GH13_cat_dom"/>
</dbReference>
<name>A0ABZ2LNY5_9BACT</name>
<evidence type="ECO:0000313" key="16">
    <source>
        <dbReference type="EMBL" id="WXB12055.1"/>
    </source>
</evidence>
<dbReference type="InterPro" id="IPR012768">
    <property type="entry name" value="Trehalose_TreZ"/>
</dbReference>
<gene>
    <name evidence="16" type="primary">treZ</name>
    <name evidence="16" type="ORF">LZC94_29895</name>
</gene>
<evidence type="ECO:0000256" key="10">
    <source>
        <dbReference type="ARBA" id="ARBA00032057"/>
    </source>
</evidence>
<dbReference type="PANTHER" id="PTHR43651">
    <property type="entry name" value="1,4-ALPHA-GLUCAN-BRANCHING ENZYME"/>
    <property type="match status" value="1"/>
</dbReference>
<evidence type="ECO:0000256" key="9">
    <source>
        <dbReference type="ARBA" id="ARBA00023295"/>
    </source>
</evidence>
<keyword evidence="7 14" id="KW-0378">Hydrolase</keyword>
<comment type="catalytic activity">
    <reaction evidence="12 14">
        <text>hydrolysis of (1-&gt;4)-alpha-D-glucosidic linkage in 4-alpha-D-[(1-&gt;4)-alpha-D-glucanosyl]n trehalose to yield trehalose and (1-&gt;4)-alpha-D-glucan.</text>
        <dbReference type="EC" id="3.2.1.141"/>
    </reaction>
</comment>
<evidence type="ECO:0000256" key="7">
    <source>
        <dbReference type="ARBA" id="ARBA00022801"/>
    </source>
</evidence>
<dbReference type="InterPro" id="IPR017853">
    <property type="entry name" value="GH"/>
</dbReference>
<dbReference type="SUPFAM" id="SSF51445">
    <property type="entry name" value="(Trans)glycosidases"/>
    <property type="match status" value="1"/>
</dbReference>
<evidence type="ECO:0000259" key="15">
    <source>
        <dbReference type="SMART" id="SM00642"/>
    </source>
</evidence>
<dbReference type="Proteomes" id="UP001370348">
    <property type="component" value="Chromosome"/>
</dbReference>
<comment type="similarity">
    <text evidence="3 14">Belongs to the glycosyl hydrolase 13 family.</text>
</comment>
<dbReference type="PANTHER" id="PTHR43651:SF11">
    <property type="entry name" value="MALTO-OLIGOSYLTREHALOSE TREHALOHYDROLASE"/>
    <property type="match status" value="1"/>
</dbReference>
<proteinExistence type="inferred from homology"/>
<reference evidence="16 17" key="1">
    <citation type="submission" date="2021-12" db="EMBL/GenBank/DDBJ databases">
        <title>Discovery of the Pendulisporaceae a myxobacterial family with distinct sporulation behavior and unique specialized metabolism.</title>
        <authorList>
            <person name="Garcia R."/>
            <person name="Popoff A."/>
            <person name="Bader C.D."/>
            <person name="Loehr J."/>
            <person name="Walesch S."/>
            <person name="Walt C."/>
            <person name="Boldt J."/>
            <person name="Bunk B."/>
            <person name="Haeckl F.J.F.P.J."/>
            <person name="Gunesch A.P."/>
            <person name="Birkelbach J."/>
            <person name="Nuebel U."/>
            <person name="Pietschmann T."/>
            <person name="Bach T."/>
            <person name="Mueller R."/>
        </authorList>
    </citation>
    <scope>NUCLEOTIDE SEQUENCE [LARGE SCALE GENOMIC DNA]</scope>
    <source>
        <strain evidence="16 17">MSr11954</strain>
    </source>
</reference>
<dbReference type="Gene3D" id="3.20.20.80">
    <property type="entry name" value="Glycosidases"/>
    <property type="match status" value="1"/>
</dbReference>
<dbReference type="InterPro" id="IPR013783">
    <property type="entry name" value="Ig-like_fold"/>
</dbReference>
<evidence type="ECO:0000256" key="13">
    <source>
        <dbReference type="NCBIfam" id="TIGR02402"/>
    </source>
</evidence>
<evidence type="ECO:0000313" key="17">
    <source>
        <dbReference type="Proteomes" id="UP001370348"/>
    </source>
</evidence>
<dbReference type="SMART" id="SM00642">
    <property type="entry name" value="Aamy"/>
    <property type="match status" value="1"/>
</dbReference>
<dbReference type="SUPFAM" id="SSF81296">
    <property type="entry name" value="E set domains"/>
    <property type="match status" value="1"/>
</dbReference>
<evidence type="ECO:0000256" key="12">
    <source>
        <dbReference type="ARBA" id="ARBA00034013"/>
    </source>
</evidence>
<comment type="subcellular location">
    <subcellularLocation>
        <location evidence="1">Cytoplasm</location>
    </subcellularLocation>
</comment>
<dbReference type="NCBIfam" id="TIGR02402">
    <property type="entry name" value="trehalose_TreZ"/>
    <property type="match status" value="1"/>
</dbReference>
<dbReference type="InterPro" id="IPR014756">
    <property type="entry name" value="Ig_E-set"/>
</dbReference>
<protein>
    <recommendedName>
        <fullName evidence="5 13">Malto-oligosyltrehalose trehalohydrolase</fullName>
        <shortName evidence="14">MTHase</shortName>
        <ecNumber evidence="4 13">3.2.1.141</ecNumber>
    </recommendedName>
    <alternativeName>
        <fullName evidence="11 14">4-alpha-D-((1-&gt;4)-alpha-D-glucano)trehalose trehalohydrolase</fullName>
    </alternativeName>
    <alternativeName>
        <fullName evidence="10 14">Maltooligosyl trehalose trehalohydrolase</fullName>
    </alternativeName>
</protein>
<dbReference type="PIRSF" id="PIRSF006337">
    <property type="entry name" value="Trehalose_TreZ"/>
    <property type="match status" value="1"/>
</dbReference>
<dbReference type="Gene3D" id="2.60.40.10">
    <property type="entry name" value="Immunoglobulins"/>
    <property type="match status" value="1"/>
</dbReference>
<evidence type="ECO:0000256" key="5">
    <source>
        <dbReference type="ARBA" id="ARBA00015938"/>
    </source>
</evidence>
<accession>A0ABZ2LNY5</accession>
<organism evidence="16 17">
    <name type="scientific">Pendulispora albinea</name>
    <dbReference type="NCBI Taxonomy" id="2741071"/>
    <lineage>
        <taxon>Bacteria</taxon>
        <taxon>Pseudomonadati</taxon>
        <taxon>Myxococcota</taxon>
        <taxon>Myxococcia</taxon>
        <taxon>Myxococcales</taxon>
        <taxon>Sorangiineae</taxon>
        <taxon>Pendulisporaceae</taxon>
        <taxon>Pendulispora</taxon>
    </lineage>
</organism>
<dbReference type="RefSeq" id="WP_394821672.1">
    <property type="nucleotide sequence ID" value="NZ_CP089984.1"/>
</dbReference>
<evidence type="ECO:0000256" key="8">
    <source>
        <dbReference type="ARBA" id="ARBA00023277"/>
    </source>
</evidence>
<dbReference type="Gene3D" id="1.10.10.760">
    <property type="entry name" value="E-set domains of sugar-utilizing enzymes"/>
    <property type="match status" value="1"/>
</dbReference>
<keyword evidence="17" id="KW-1185">Reference proteome</keyword>
<dbReference type="CDD" id="cd02853">
    <property type="entry name" value="E_set_MTHase_like_N"/>
    <property type="match status" value="1"/>
</dbReference>
<dbReference type="InterPro" id="IPR044901">
    <property type="entry name" value="Trehalose_TreZ_E-set_sf"/>
</dbReference>
<evidence type="ECO:0000256" key="14">
    <source>
        <dbReference type="PIRNR" id="PIRNR006337"/>
    </source>
</evidence>
<evidence type="ECO:0000256" key="6">
    <source>
        <dbReference type="ARBA" id="ARBA00022490"/>
    </source>
</evidence>
<evidence type="ECO:0000256" key="1">
    <source>
        <dbReference type="ARBA" id="ARBA00004496"/>
    </source>
</evidence>
<feature type="domain" description="Glycosyl hydrolase family 13 catalytic" evidence="15">
    <location>
        <begin position="120"/>
        <end position="465"/>
    </location>
</feature>
<keyword evidence="9 14" id="KW-0326">Glycosidase</keyword>
<evidence type="ECO:0000256" key="3">
    <source>
        <dbReference type="ARBA" id="ARBA00008061"/>
    </source>
</evidence>
<comment type="pathway">
    <text evidence="2 14">Glycan biosynthesis; trehalose biosynthesis.</text>
</comment>
<evidence type="ECO:0000256" key="4">
    <source>
        <dbReference type="ARBA" id="ARBA00012268"/>
    </source>
</evidence>
<dbReference type="CDD" id="cd11325">
    <property type="entry name" value="AmyAc_GTHase"/>
    <property type="match status" value="1"/>
</dbReference>
<keyword evidence="6" id="KW-0963">Cytoplasm</keyword>
<sequence>MNRSDRDRPILGALPDPQGTRFGAFVTTADSCAVRIYGEDGRALATHAMKPLGAEHTGYFEARVEGVRAGALYRFVLGERELPDPYARWLPHGVHGPAMVVAGAFDWKHGHGVGRPLEEQILYELHVGTFTPEGTYDAARAHLRELAELGVTTLQLMPIAAFPGARGWGYDGVALYAPLAAYGPPDALRRFIDEAHGLGLGVLLDVVYNHFGPAGNYLSAYAPEYFSHDHRTAWGDAPNFAHPAMRRYVLDNARYWLEELRFDGLRLDATHAIFDPSPRHVLLELRELADRIASPGARKVLIAEDERNEPAVVESLAMDAIWADDFHHHVHVTLTGERDGYYAAYHPGAADLARTLERGWFYEGQPFAPTGSPRGKSARGLPARAFVYCIQNHDQIGNRALGERLTALTSLDAYCAASALLLLLPMTPLLFMGQEWAATSPFLYFTDHDEELGHLVSAGRRDEFKSFAAFANPDARAHIPDPQALETFQRSQLRWEERNEEPHRRVLQLYRELLALRRTDPVFRRGARERLRAEVSNGLLVVRLWHEADVRLVMINFDGAPAPIPPRAIHQFELMWTSGARPHEAREPHEKELAPWTAAVWRGTCATPG</sequence>
<evidence type="ECO:0000256" key="2">
    <source>
        <dbReference type="ARBA" id="ARBA00005199"/>
    </source>
</evidence>
<dbReference type="EC" id="3.2.1.141" evidence="4 13"/>
<keyword evidence="8" id="KW-0119">Carbohydrate metabolism</keyword>
<evidence type="ECO:0000256" key="11">
    <source>
        <dbReference type="ARBA" id="ARBA00033284"/>
    </source>
</evidence>